<dbReference type="SUPFAM" id="SSF53474">
    <property type="entry name" value="alpha/beta-Hydrolases"/>
    <property type="match status" value="1"/>
</dbReference>
<accession>A0A370TC36</accession>
<dbReference type="GeneID" id="43602071"/>
<organism evidence="2 3">
    <name type="scientific">Venustampulla echinocandica</name>
    <dbReference type="NCBI Taxonomy" id="2656787"/>
    <lineage>
        <taxon>Eukaryota</taxon>
        <taxon>Fungi</taxon>
        <taxon>Dikarya</taxon>
        <taxon>Ascomycota</taxon>
        <taxon>Pezizomycotina</taxon>
        <taxon>Leotiomycetes</taxon>
        <taxon>Helotiales</taxon>
        <taxon>Pleuroascaceae</taxon>
        <taxon>Venustampulla</taxon>
    </lineage>
</organism>
<dbReference type="AlphaFoldDB" id="A0A370TC36"/>
<reference evidence="2 3" key="1">
    <citation type="journal article" date="2018" name="IMA Fungus">
        <title>IMA Genome-F 9: Draft genome sequence of Annulohypoxylon stygium, Aspergillus mulundensis, Berkeleyomyces basicola (syn. Thielaviopsis basicola), Ceratocystis smalleyi, two Cercospora beticola strains, Coleophoma cylindrospora, Fusarium fracticaudum, Phialophora cf. hyalina, and Morchella septimelata.</title>
        <authorList>
            <person name="Wingfield B.D."/>
            <person name="Bills G.F."/>
            <person name="Dong Y."/>
            <person name="Huang W."/>
            <person name="Nel W.J."/>
            <person name="Swalarsk-Parry B.S."/>
            <person name="Vaghefi N."/>
            <person name="Wilken P.M."/>
            <person name="An Z."/>
            <person name="de Beer Z.W."/>
            <person name="De Vos L."/>
            <person name="Chen L."/>
            <person name="Duong T.A."/>
            <person name="Gao Y."/>
            <person name="Hammerbacher A."/>
            <person name="Kikkert J.R."/>
            <person name="Li Y."/>
            <person name="Li H."/>
            <person name="Li K."/>
            <person name="Li Q."/>
            <person name="Liu X."/>
            <person name="Ma X."/>
            <person name="Naidoo K."/>
            <person name="Pethybridge S.J."/>
            <person name="Sun J."/>
            <person name="Steenkamp E.T."/>
            <person name="van der Nest M.A."/>
            <person name="van Wyk S."/>
            <person name="Wingfield M.J."/>
            <person name="Xiong C."/>
            <person name="Yue Q."/>
            <person name="Zhang X."/>
        </authorList>
    </citation>
    <scope>NUCLEOTIDE SEQUENCE [LARGE SCALE GENOMIC DNA]</scope>
    <source>
        <strain evidence="2 3">BP 5553</strain>
    </source>
</reference>
<feature type="domain" description="Carboxylesterase type B" evidence="1">
    <location>
        <begin position="9"/>
        <end position="472"/>
    </location>
</feature>
<proteinExistence type="predicted"/>
<evidence type="ECO:0000313" key="3">
    <source>
        <dbReference type="Proteomes" id="UP000254866"/>
    </source>
</evidence>
<evidence type="ECO:0000259" key="1">
    <source>
        <dbReference type="Pfam" id="PF00135"/>
    </source>
</evidence>
<dbReference type="EMBL" id="NPIC01000011">
    <property type="protein sequence ID" value="RDL31820.1"/>
    <property type="molecule type" value="Genomic_DNA"/>
</dbReference>
<comment type="caution">
    <text evidence="2">The sequence shown here is derived from an EMBL/GenBank/DDBJ whole genome shotgun (WGS) entry which is preliminary data.</text>
</comment>
<sequence>MQREVPGLGTVNGIEFAECPNVEQYRGIPYGSVPARFRQSKLVTSWPDNKWDGTVHGPLSPYPRFVIGFSIVQKSLPAQHDYYMDEFKCLNLNITCPKGDPPTNGWPVTRGNIVGSGSEPGYNMAPFVNYSVEQNLPVVAVTINYRLGIFGFLASEAIRQDNEAAGDKGVGNYGLRDQLLAFEWVKKNINAFGGDPAGITAMGESAGSIDTHLNISSELFPSRLPFNQAILQSGVAPLTVRGMKHHQDLFDKIASHFQLDLALPLDDQISRLRELPTEDLIKSYIATGSPMPSWQAAVDGYYLKTLPKFSQLLSQTYHRSLKRLLIGDCDAEGILWVDKLKQLAWTYEKLQALSSSILGEERTTELLQAYELSADAAPERLIPGLIRLLTDAEWSQPIEAVAHSFANGDVFYYHFKEGNPFPGPKQDVAHHAVDLLYPFLTYNDHLPDNLKTLAKTMAKQWLAFINGGQPWKPYDQKLSGAATVMVFGNGGRATEALESEKPGYETLRLVERLQGGISDLAAKIRGEDIILD</sequence>
<dbReference type="InterPro" id="IPR029058">
    <property type="entry name" value="AB_hydrolase_fold"/>
</dbReference>
<dbReference type="STRING" id="2656787.A0A370TC36"/>
<dbReference type="RefSeq" id="XP_031865752.1">
    <property type="nucleotide sequence ID" value="XM_032017845.1"/>
</dbReference>
<keyword evidence="3" id="KW-1185">Reference proteome</keyword>
<dbReference type="Proteomes" id="UP000254866">
    <property type="component" value="Unassembled WGS sequence"/>
</dbReference>
<dbReference type="Pfam" id="PF00135">
    <property type="entry name" value="COesterase"/>
    <property type="match status" value="1"/>
</dbReference>
<dbReference type="Gene3D" id="3.40.50.1820">
    <property type="entry name" value="alpha/beta hydrolase"/>
    <property type="match status" value="1"/>
</dbReference>
<gene>
    <name evidence="2" type="ORF">BP5553_09222</name>
</gene>
<dbReference type="InterPro" id="IPR002018">
    <property type="entry name" value="CarbesteraseB"/>
</dbReference>
<protein>
    <recommendedName>
        <fullName evidence="1">Carboxylesterase type B domain-containing protein</fullName>
    </recommendedName>
</protein>
<dbReference type="PANTHER" id="PTHR43142:SF5">
    <property type="entry name" value="CARBOXYLIC ESTER HYDROLASE"/>
    <property type="match status" value="1"/>
</dbReference>
<dbReference type="PANTHER" id="PTHR43142">
    <property type="entry name" value="CARBOXYLIC ESTER HYDROLASE"/>
    <property type="match status" value="1"/>
</dbReference>
<name>A0A370TC36_9HELO</name>
<dbReference type="OrthoDB" id="6846267at2759"/>
<evidence type="ECO:0000313" key="2">
    <source>
        <dbReference type="EMBL" id="RDL31820.1"/>
    </source>
</evidence>